<sequence>MPAKEERDDSPDPNHLCIAEEEGPKSPTLSPPIQTGFINKVLTIPLETSKEEGELDSTTIQTSKTKADTPESTLTPSPKSEFDEKDDHDFRDVWRPSQKGRNGDKQRPKLSDQQPMFVPQFTVPPPRLIENPIVNAGVNRIVGPVTVNPATANSTKPVRQVKPFGSEPGSPGLVGSPGIPAGVGPSLSNMSLSQFLQFDRVPPSSPSTPLMSSYLMHRLDVPPPVINRPPPGLTNPLVVVDPRLGSLRLPIEPTRAANTRELTQSLPLLRWQTCRVGAD</sequence>
<feature type="region of interest" description="Disordered" evidence="1">
    <location>
        <begin position="46"/>
        <end position="117"/>
    </location>
</feature>
<evidence type="ECO:0000256" key="1">
    <source>
        <dbReference type="SAM" id="MobiDB-lite"/>
    </source>
</evidence>
<feature type="compositionally biased region" description="Basic and acidic residues" evidence="1">
    <location>
        <begin position="101"/>
        <end position="110"/>
    </location>
</feature>
<feature type="region of interest" description="Disordered" evidence="1">
    <location>
        <begin position="1"/>
        <end position="34"/>
    </location>
</feature>
<name>A0A915DDY7_9BILA</name>
<dbReference type="WBParaSite" id="jg18593">
    <property type="protein sequence ID" value="jg18593"/>
    <property type="gene ID" value="jg18593"/>
</dbReference>
<accession>A0A915DDY7</accession>
<evidence type="ECO:0000313" key="3">
    <source>
        <dbReference type="WBParaSite" id="jg18593"/>
    </source>
</evidence>
<dbReference type="AlphaFoldDB" id="A0A915DDY7"/>
<keyword evidence="2" id="KW-1185">Reference proteome</keyword>
<proteinExistence type="predicted"/>
<protein>
    <submittedName>
        <fullName evidence="3">Uncharacterized protein</fullName>
    </submittedName>
</protein>
<feature type="compositionally biased region" description="Polar residues" evidence="1">
    <location>
        <begin position="56"/>
        <end position="78"/>
    </location>
</feature>
<dbReference type="Proteomes" id="UP000887574">
    <property type="component" value="Unplaced"/>
</dbReference>
<feature type="compositionally biased region" description="Basic and acidic residues" evidence="1">
    <location>
        <begin position="1"/>
        <end position="12"/>
    </location>
</feature>
<feature type="region of interest" description="Disordered" evidence="1">
    <location>
        <begin position="156"/>
        <end position="180"/>
    </location>
</feature>
<reference evidence="3" key="1">
    <citation type="submission" date="2022-11" db="UniProtKB">
        <authorList>
            <consortium name="WormBaseParasite"/>
        </authorList>
    </citation>
    <scope>IDENTIFICATION</scope>
</reference>
<evidence type="ECO:0000313" key="2">
    <source>
        <dbReference type="Proteomes" id="UP000887574"/>
    </source>
</evidence>
<feature type="compositionally biased region" description="Basic and acidic residues" evidence="1">
    <location>
        <begin position="80"/>
        <end position="94"/>
    </location>
</feature>
<organism evidence="2 3">
    <name type="scientific">Ditylenchus dipsaci</name>
    <dbReference type="NCBI Taxonomy" id="166011"/>
    <lineage>
        <taxon>Eukaryota</taxon>
        <taxon>Metazoa</taxon>
        <taxon>Ecdysozoa</taxon>
        <taxon>Nematoda</taxon>
        <taxon>Chromadorea</taxon>
        <taxon>Rhabditida</taxon>
        <taxon>Tylenchina</taxon>
        <taxon>Tylenchomorpha</taxon>
        <taxon>Sphaerularioidea</taxon>
        <taxon>Anguinidae</taxon>
        <taxon>Anguininae</taxon>
        <taxon>Ditylenchus</taxon>
    </lineage>
</organism>